<feature type="region of interest" description="Disordered" evidence="1">
    <location>
        <begin position="417"/>
        <end position="449"/>
    </location>
</feature>
<organism evidence="2 3">
    <name type="scientific">Xanthomonas sacchari</name>
    <dbReference type="NCBI Taxonomy" id="56458"/>
    <lineage>
        <taxon>Bacteria</taxon>
        <taxon>Pseudomonadati</taxon>
        <taxon>Pseudomonadota</taxon>
        <taxon>Gammaproteobacteria</taxon>
        <taxon>Lysobacterales</taxon>
        <taxon>Lysobacteraceae</taxon>
        <taxon>Xanthomonas</taxon>
    </lineage>
</organism>
<comment type="caution">
    <text evidence="2">The sequence shown here is derived from an EMBL/GenBank/DDBJ whole genome shotgun (WGS) entry which is preliminary data.</text>
</comment>
<name>A0ABT3DPW0_9XANT</name>
<sequence length="449" mass="48556">MNLTSQQYASLADDVYRTPRETGEDSKPVVIGGVAYKRLEYVDRLSGYQGMLYQRLDTGDLVVAHRGTEFDRQPLLDGLGADGGMVATRHNAQVADAVQFTKHALELAESQAQRDGHKPAVTVTGHSLGGDLAQVTAHHFGLKGETFNAYGAVSLDRRIPEGGTDVVNHVMAGDPVSAASRHYGQVRIYATPEEVATLQRAGYDNSKGGWDARNPFSAVGGLIVESHRMHNFLPVDGNGRPDRSVLEDPAAQQRAAQYAPMIGRYREDVESMRIGTTLLARGVRGLAGDAVDELRGPLPPGEGRQGIGAPDWSEHMRRLHLPKQDAHAPQGWHVPLKVPEQEAAVRDGDTLFRAIKERFPAATPDATLRHAAAQAQRDGMTRPEQIKHVMVDGGNAWIEGYTPGFRVKVDLSAVPSRPEEAIASPAKDGAALALPQADSEAQHVSARTR</sequence>
<dbReference type="Pfam" id="PF26363">
    <property type="entry name" value="Phospholipase-like"/>
    <property type="match status" value="1"/>
</dbReference>
<dbReference type="Gene3D" id="3.40.50.1820">
    <property type="entry name" value="alpha/beta hydrolase"/>
    <property type="match status" value="1"/>
</dbReference>
<dbReference type="RefSeq" id="WP_318526907.1">
    <property type="nucleotide sequence ID" value="NZ_CP099530.1"/>
</dbReference>
<dbReference type="SUPFAM" id="SSF53474">
    <property type="entry name" value="alpha/beta-Hydrolases"/>
    <property type="match status" value="1"/>
</dbReference>
<dbReference type="Proteomes" id="UP001320843">
    <property type="component" value="Unassembled WGS sequence"/>
</dbReference>
<keyword evidence="3" id="KW-1185">Reference proteome</keyword>
<evidence type="ECO:0008006" key="4">
    <source>
        <dbReference type="Google" id="ProtNLM"/>
    </source>
</evidence>
<accession>A0ABT3DPW0</accession>
<reference evidence="2 3" key="1">
    <citation type="submission" date="2022-06" db="EMBL/GenBank/DDBJ databases">
        <title>Dynamics of rice microbiomes reveals core vertical transmitted seed endophytes.</title>
        <authorList>
            <person name="Liao K."/>
            <person name="Zhang X."/>
        </authorList>
    </citation>
    <scope>NUCLEOTIDE SEQUENCE [LARGE SCALE GENOMIC DNA]</scope>
    <source>
        <strain evidence="2 3">YT10-10-1</strain>
    </source>
</reference>
<gene>
    <name evidence="2" type="ORF">NB700_000071</name>
</gene>
<proteinExistence type="predicted"/>
<evidence type="ECO:0000313" key="2">
    <source>
        <dbReference type="EMBL" id="MCW0397515.1"/>
    </source>
</evidence>
<protein>
    <recommendedName>
        <fullName evidence="4">Lipase</fullName>
    </recommendedName>
</protein>
<evidence type="ECO:0000256" key="1">
    <source>
        <dbReference type="SAM" id="MobiDB-lite"/>
    </source>
</evidence>
<dbReference type="InterPro" id="IPR029058">
    <property type="entry name" value="AB_hydrolase_fold"/>
</dbReference>
<dbReference type="EMBL" id="JANFWR010000001">
    <property type="protein sequence ID" value="MCW0397515.1"/>
    <property type="molecule type" value="Genomic_DNA"/>
</dbReference>
<evidence type="ECO:0000313" key="3">
    <source>
        <dbReference type="Proteomes" id="UP001320843"/>
    </source>
</evidence>